<dbReference type="OrthoDB" id="329835at2759"/>
<dbReference type="SUPFAM" id="SSF47336">
    <property type="entry name" value="ACP-like"/>
    <property type="match status" value="1"/>
</dbReference>
<gene>
    <name evidence="2" type="ORF">BDV23DRAFT_187492</name>
</gene>
<evidence type="ECO:0000259" key="1">
    <source>
        <dbReference type="PROSITE" id="PS50075"/>
    </source>
</evidence>
<dbReference type="InterPro" id="IPR036736">
    <property type="entry name" value="ACP-like_sf"/>
</dbReference>
<reference evidence="2" key="1">
    <citation type="submission" date="2019-04" db="EMBL/GenBank/DDBJ databases">
        <title>Friends and foes A comparative genomics studyof 23 Aspergillus species from section Flavi.</title>
        <authorList>
            <consortium name="DOE Joint Genome Institute"/>
            <person name="Kjaerbolling I."/>
            <person name="Vesth T."/>
            <person name="Frisvad J.C."/>
            <person name="Nybo J.L."/>
            <person name="Theobald S."/>
            <person name="Kildgaard S."/>
            <person name="Isbrandt T."/>
            <person name="Kuo A."/>
            <person name="Sato A."/>
            <person name="Lyhne E.K."/>
            <person name="Kogle M.E."/>
            <person name="Wiebenga A."/>
            <person name="Kun R.S."/>
            <person name="Lubbers R.J."/>
            <person name="Makela M.R."/>
            <person name="Barry K."/>
            <person name="Chovatia M."/>
            <person name="Clum A."/>
            <person name="Daum C."/>
            <person name="Haridas S."/>
            <person name="He G."/>
            <person name="LaButti K."/>
            <person name="Lipzen A."/>
            <person name="Mondo S."/>
            <person name="Riley R."/>
            <person name="Salamov A."/>
            <person name="Simmons B.A."/>
            <person name="Magnuson J.K."/>
            <person name="Henrissat B."/>
            <person name="Mortensen U.H."/>
            <person name="Larsen T.O."/>
            <person name="Devries R.P."/>
            <person name="Grigoriev I.V."/>
            <person name="Machida M."/>
            <person name="Baker S.E."/>
            <person name="Andersen M.R."/>
        </authorList>
    </citation>
    <scope>NUCLEOTIDE SEQUENCE [LARGE SCALE GENOMIC DNA]</scope>
    <source>
        <strain evidence="2">IBT 14317</strain>
    </source>
</reference>
<dbReference type="Pfam" id="PF00550">
    <property type="entry name" value="PP-binding"/>
    <property type="match status" value="1"/>
</dbReference>
<dbReference type="AlphaFoldDB" id="A0A5N7BWI4"/>
<accession>A0A5N7BWI4</accession>
<organism evidence="2">
    <name type="scientific">Petromyces alliaceus</name>
    <name type="common">Aspergillus alliaceus</name>
    <dbReference type="NCBI Taxonomy" id="209559"/>
    <lineage>
        <taxon>Eukaryota</taxon>
        <taxon>Fungi</taxon>
        <taxon>Dikarya</taxon>
        <taxon>Ascomycota</taxon>
        <taxon>Pezizomycotina</taxon>
        <taxon>Eurotiomycetes</taxon>
        <taxon>Eurotiomycetidae</taxon>
        <taxon>Eurotiales</taxon>
        <taxon>Aspergillaceae</taxon>
        <taxon>Aspergillus</taxon>
        <taxon>Aspergillus subgen. Circumdati</taxon>
    </lineage>
</organism>
<dbReference type="InterPro" id="IPR009081">
    <property type="entry name" value="PP-bd_ACP"/>
</dbReference>
<proteinExistence type="predicted"/>
<name>A0A5N7BWI4_PETAA</name>
<evidence type="ECO:0000313" key="2">
    <source>
        <dbReference type="EMBL" id="KAE8386195.1"/>
    </source>
</evidence>
<feature type="domain" description="Carrier" evidence="1">
    <location>
        <begin position="110"/>
        <end position="176"/>
    </location>
</feature>
<dbReference type="Gene3D" id="1.10.1200.10">
    <property type="entry name" value="ACP-like"/>
    <property type="match status" value="1"/>
</dbReference>
<dbReference type="PROSITE" id="PS50075">
    <property type="entry name" value="CARRIER"/>
    <property type="match status" value="1"/>
</dbReference>
<protein>
    <recommendedName>
        <fullName evidence="1">Carrier domain-containing protein</fullName>
    </recommendedName>
</protein>
<sequence>MDLHNTVSDWAFRVREKSSSDYRGAFANSSPPRYAKYVTRFSARLAITLGNTRPVSDPATKSLWHWGARFASYTNLASTFNNPGSGTSINKLRELVDKAEANPSDTLQEETEVMITQDLSQMITKHLPEAQDMDDEARLALSIDSLMAIEVKNWVRRNLQIDISLTEISKARTIGV</sequence>
<dbReference type="EMBL" id="ML735316">
    <property type="protein sequence ID" value="KAE8386195.1"/>
    <property type="molecule type" value="Genomic_DNA"/>
</dbReference>
<dbReference type="Proteomes" id="UP000326877">
    <property type="component" value="Unassembled WGS sequence"/>
</dbReference>